<comment type="caution">
    <text evidence="1">The sequence shown here is derived from an EMBL/GenBank/DDBJ whole genome shotgun (WGS) entry which is preliminary data.</text>
</comment>
<dbReference type="Proteomes" id="UP001579974">
    <property type="component" value="Unassembled WGS sequence"/>
</dbReference>
<dbReference type="SUPFAM" id="SSF110296">
    <property type="entry name" value="Oligoxyloglucan reducing end-specific cellobiohydrolase"/>
    <property type="match status" value="2"/>
</dbReference>
<proteinExistence type="predicted"/>
<organism evidence="1 2">
    <name type="scientific">Alicyclobacillus fastidiosus</name>
    <dbReference type="NCBI Taxonomy" id="392011"/>
    <lineage>
        <taxon>Bacteria</taxon>
        <taxon>Bacillati</taxon>
        <taxon>Bacillota</taxon>
        <taxon>Bacilli</taxon>
        <taxon>Bacillales</taxon>
        <taxon>Alicyclobacillaceae</taxon>
        <taxon>Alicyclobacillus</taxon>
    </lineage>
</organism>
<evidence type="ECO:0008006" key="3">
    <source>
        <dbReference type="Google" id="ProtNLM"/>
    </source>
</evidence>
<name>A0ABV5AD08_9BACL</name>
<sequence length="429" mass="47137">MRFTGALSMVVILVMGVAGCGSPQRLQVHASHRAPVIVQPVRDRTTASVTSMRRDRSVPAPVHLNQLRRSNTWYNFHFSSALTGYRWGGMDGHFSMQRTIDGGRHWRDISLPAAYSSALAMRLQTGSPAPVVQVVDGESIYVLTTDCKQFTVLQADATGRHWRVHKFTLPRTELALESVSLVGGGEGWALFRDASGTGTSYELVRFEMWQPQMQVQHVAPASRDAGLAGTTQATVKFCDPSHGWIVAIAADGKLHDYLTADGGATWHASTIVAPTSLTHFTCVRAYEPVMHEQEGTFVARYLGTDAGHAVIRTVVYHTNDGGLHLQSTVAEALDDATSDYMGDPVHWLDSDSGYAIQDSRLSVTNDSGRLWHSVPSPTLETSLPRYPRVLAIQFLSETEGFVLLQSRDYSHTLLLKTVDGGTTWDRMRG</sequence>
<dbReference type="RefSeq" id="WP_275476124.1">
    <property type="nucleotide sequence ID" value="NZ_CP162940.1"/>
</dbReference>
<reference evidence="1 2" key="1">
    <citation type="journal article" date="2024" name="Int. J. Mol. Sci.">
        <title>Exploration of Alicyclobacillus spp. Genome in Search of Antibiotic Resistance.</title>
        <authorList>
            <person name="Bucka-Kolendo J."/>
            <person name="Kiousi D.E."/>
            <person name="Dekowska A."/>
            <person name="Mikolajczuk-Szczyrba A."/>
            <person name="Karadedos D.M."/>
            <person name="Michael P."/>
            <person name="Galanis A."/>
            <person name="Sokolowska B."/>
        </authorList>
    </citation>
    <scope>NUCLEOTIDE SEQUENCE [LARGE SCALE GENOMIC DNA]</scope>
    <source>
        <strain evidence="1 2">KKP 3000</strain>
    </source>
</reference>
<evidence type="ECO:0000313" key="2">
    <source>
        <dbReference type="Proteomes" id="UP001579974"/>
    </source>
</evidence>
<gene>
    <name evidence="1" type="ORF">KKP3000_003484</name>
</gene>
<dbReference type="EMBL" id="JBDXSU010000004">
    <property type="protein sequence ID" value="MFB5190091.1"/>
    <property type="molecule type" value="Genomic_DNA"/>
</dbReference>
<dbReference type="PROSITE" id="PS51257">
    <property type="entry name" value="PROKAR_LIPOPROTEIN"/>
    <property type="match status" value="1"/>
</dbReference>
<dbReference type="InterPro" id="IPR015943">
    <property type="entry name" value="WD40/YVTN_repeat-like_dom_sf"/>
</dbReference>
<dbReference type="Gene3D" id="2.130.10.10">
    <property type="entry name" value="YVTN repeat-like/Quinoprotein amine dehydrogenase"/>
    <property type="match status" value="1"/>
</dbReference>
<protein>
    <recommendedName>
        <fullName evidence="3">Photosynthesis system II assembly factor Ycf48/Hcf136-like domain-containing protein</fullName>
    </recommendedName>
</protein>
<evidence type="ECO:0000313" key="1">
    <source>
        <dbReference type="EMBL" id="MFB5190091.1"/>
    </source>
</evidence>
<accession>A0ABV5AD08</accession>
<keyword evidence="2" id="KW-1185">Reference proteome</keyword>